<feature type="transmembrane region" description="Helical" evidence="1">
    <location>
        <begin position="7"/>
        <end position="25"/>
    </location>
</feature>
<name>A0A6N9JJJ8_9ACTN</name>
<evidence type="ECO:0000256" key="1">
    <source>
        <dbReference type="SAM" id="Phobius"/>
    </source>
</evidence>
<comment type="caution">
    <text evidence="2">The sequence shown here is derived from an EMBL/GenBank/DDBJ whole genome shotgun (WGS) entry which is preliminary data.</text>
</comment>
<feature type="transmembrane region" description="Helical" evidence="1">
    <location>
        <begin position="37"/>
        <end position="54"/>
    </location>
</feature>
<protein>
    <submittedName>
        <fullName evidence="2">Uncharacterized protein</fullName>
    </submittedName>
</protein>
<dbReference type="RefSeq" id="WP_161160451.1">
    <property type="nucleotide sequence ID" value="NZ_WWSR01000009.1"/>
</dbReference>
<gene>
    <name evidence="2" type="ORF">GT464_05930</name>
</gene>
<reference evidence="2 3" key="1">
    <citation type="journal article" date="2019" name="Nat. Med.">
        <title>A library of human gut bacterial isolates paired with longitudinal multiomics data enables mechanistic microbiome research.</title>
        <authorList>
            <person name="Poyet M."/>
            <person name="Groussin M."/>
            <person name="Gibbons S.M."/>
            <person name="Avila-Pacheco J."/>
            <person name="Jiang X."/>
            <person name="Kearney S.M."/>
            <person name="Perrotta A.R."/>
            <person name="Berdy B."/>
            <person name="Zhao S."/>
            <person name="Lieberman T.D."/>
            <person name="Swanson P.K."/>
            <person name="Smith M."/>
            <person name="Roesemann S."/>
            <person name="Alexander J.E."/>
            <person name="Rich S.A."/>
            <person name="Livny J."/>
            <person name="Vlamakis H."/>
            <person name="Clish C."/>
            <person name="Bullock K."/>
            <person name="Deik A."/>
            <person name="Scott J."/>
            <person name="Pierce K.A."/>
            <person name="Xavier R.J."/>
            <person name="Alm E.J."/>
        </authorList>
    </citation>
    <scope>NUCLEOTIDE SEQUENCE [LARGE SCALE GENOMIC DNA]</scope>
    <source>
        <strain evidence="2 3">BIOML-A20</strain>
    </source>
</reference>
<keyword evidence="1" id="KW-0472">Membrane</keyword>
<organism evidence="2 3">
    <name type="scientific">Collinsella aerofaciens</name>
    <dbReference type="NCBI Taxonomy" id="74426"/>
    <lineage>
        <taxon>Bacteria</taxon>
        <taxon>Bacillati</taxon>
        <taxon>Actinomycetota</taxon>
        <taxon>Coriobacteriia</taxon>
        <taxon>Coriobacteriales</taxon>
        <taxon>Coriobacteriaceae</taxon>
        <taxon>Collinsella</taxon>
    </lineage>
</organism>
<dbReference type="AlphaFoldDB" id="A0A6N9JJJ8"/>
<accession>A0A6N9JJJ8</accession>
<sequence length="169" mass="19069">MKKSNYLVLAISALVSIFLLYLWYSLGFNQIDNPLDLVISIIWWALIVALVVWINKLEKTRQQRIRTVYLAPAALYNSETGVRELEDGANPVEAMQTVLEGLEYGFDTQDLPSRDEVDFTYVVKTEEYKPAEDEDSEPTWKGSVIKIDRAGENSETDFDGIGQLSAALA</sequence>
<keyword evidence="1" id="KW-1133">Transmembrane helix</keyword>
<dbReference type="EMBL" id="WWSR01000009">
    <property type="protein sequence ID" value="MZJ39488.1"/>
    <property type="molecule type" value="Genomic_DNA"/>
</dbReference>
<evidence type="ECO:0000313" key="2">
    <source>
        <dbReference type="EMBL" id="MZJ39488.1"/>
    </source>
</evidence>
<dbReference type="Proteomes" id="UP000469380">
    <property type="component" value="Unassembled WGS sequence"/>
</dbReference>
<keyword evidence="1" id="KW-0812">Transmembrane</keyword>
<proteinExistence type="predicted"/>
<evidence type="ECO:0000313" key="3">
    <source>
        <dbReference type="Proteomes" id="UP000469380"/>
    </source>
</evidence>